<feature type="transmembrane region" description="Helical" evidence="7">
    <location>
        <begin position="21"/>
        <end position="41"/>
    </location>
</feature>
<feature type="domain" description="Major facilitator superfamily (MFS) profile" evidence="8">
    <location>
        <begin position="16"/>
        <end position="394"/>
    </location>
</feature>
<dbReference type="InterPro" id="IPR005829">
    <property type="entry name" value="Sugar_transporter_CS"/>
</dbReference>
<feature type="transmembrane region" description="Helical" evidence="7">
    <location>
        <begin position="340"/>
        <end position="365"/>
    </location>
</feature>
<sequence length="400" mass="41566">MNQPTPAAANSAFSRMTVYSFIGAVMISACSSAPTPLYHLYQQTFHLTSGTITLIFGAYAFALLAALLTAGGLSDFLGRKPLILMALLLNGAALVIFLFANSASGLIFARIIQGFATGIAFPTFGATILDTDKARAPLLNGVTAFLGLTVGSLLSGFLVEFAPHPTQLVYIVLLVLTALGIAALTLMPETISRRPGALASLRPHVSVPRRARSTLIRVTPVNVAGWSLGGFYLSLMPTLVTVATGIVSPFIGAAVVATLMLSGTASVFIFRKWPAQKVLFNGTAALVVGVIVTLAGVHLQAVGLLFVGTALAGLGFGAIFSNILRILLPLAEAHERAELFAAFLIESYLAFSVPAIIAGFAAPMVGLQTAAYVYGAAIVLLSAISVAITRTNLTEAKALS</sequence>
<keyword evidence="3" id="KW-1003">Cell membrane</keyword>
<evidence type="ECO:0000256" key="6">
    <source>
        <dbReference type="ARBA" id="ARBA00023136"/>
    </source>
</evidence>
<evidence type="ECO:0000313" key="9">
    <source>
        <dbReference type="EMBL" id="TWF56979.1"/>
    </source>
</evidence>
<proteinExistence type="predicted"/>
<dbReference type="GO" id="GO:0022857">
    <property type="term" value="F:transmembrane transporter activity"/>
    <property type="evidence" value="ECO:0007669"/>
    <property type="project" value="InterPro"/>
</dbReference>
<accession>A0A561R304</accession>
<evidence type="ECO:0000256" key="2">
    <source>
        <dbReference type="ARBA" id="ARBA00022448"/>
    </source>
</evidence>
<protein>
    <submittedName>
        <fullName evidence="9">Putative MFS family arabinose efflux permease</fullName>
    </submittedName>
</protein>
<dbReference type="PROSITE" id="PS00216">
    <property type="entry name" value="SUGAR_TRANSPORT_1"/>
    <property type="match status" value="1"/>
</dbReference>
<reference evidence="9 10" key="1">
    <citation type="submission" date="2019-06" db="EMBL/GenBank/DDBJ databases">
        <title>Sorghum-associated microbial communities from plants grown in Nebraska, USA.</title>
        <authorList>
            <person name="Schachtman D."/>
        </authorList>
    </citation>
    <scope>NUCLEOTIDE SEQUENCE [LARGE SCALE GENOMIC DNA]</scope>
    <source>
        <strain evidence="9 10">1225</strain>
    </source>
</reference>
<feature type="transmembrane region" description="Helical" evidence="7">
    <location>
        <begin position="47"/>
        <end position="70"/>
    </location>
</feature>
<organism evidence="9 10">
    <name type="scientific">Neorhizobium alkalisoli</name>
    <dbReference type="NCBI Taxonomy" id="528178"/>
    <lineage>
        <taxon>Bacteria</taxon>
        <taxon>Pseudomonadati</taxon>
        <taxon>Pseudomonadota</taxon>
        <taxon>Alphaproteobacteria</taxon>
        <taxon>Hyphomicrobiales</taxon>
        <taxon>Rhizobiaceae</taxon>
        <taxon>Rhizobium/Agrobacterium group</taxon>
        <taxon>Neorhizobium</taxon>
    </lineage>
</organism>
<dbReference type="SUPFAM" id="SSF103473">
    <property type="entry name" value="MFS general substrate transporter"/>
    <property type="match status" value="1"/>
</dbReference>
<evidence type="ECO:0000256" key="1">
    <source>
        <dbReference type="ARBA" id="ARBA00004651"/>
    </source>
</evidence>
<keyword evidence="2" id="KW-0813">Transport</keyword>
<name>A0A561R304_9HYPH</name>
<feature type="transmembrane region" description="Helical" evidence="7">
    <location>
        <begin position="106"/>
        <end position="129"/>
    </location>
</feature>
<keyword evidence="6 7" id="KW-0472">Membrane</keyword>
<keyword evidence="4 7" id="KW-0812">Transmembrane</keyword>
<dbReference type="GO" id="GO:0005886">
    <property type="term" value="C:plasma membrane"/>
    <property type="evidence" value="ECO:0007669"/>
    <property type="project" value="UniProtKB-SubCell"/>
</dbReference>
<feature type="transmembrane region" description="Helical" evidence="7">
    <location>
        <begin position="371"/>
        <end position="389"/>
    </location>
</feature>
<evidence type="ECO:0000256" key="4">
    <source>
        <dbReference type="ARBA" id="ARBA00022692"/>
    </source>
</evidence>
<dbReference type="InterPro" id="IPR011701">
    <property type="entry name" value="MFS"/>
</dbReference>
<comment type="caution">
    <text evidence="9">The sequence shown here is derived from an EMBL/GenBank/DDBJ whole genome shotgun (WGS) entry which is preliminary data.</text>
</comment>
<feature type="transmembrane region" description="Helical" evidence="7">
    <location>
        <begin position="246"/>
        <end position="271"/>
    </location>
</feature>
<keyword evidence="5 7" id="KW-1133">Transmembrane helix</keyword>
<feature type="transmembrane region" description="Helical" evidence="7">
    <location>
        <begin position="141"/>
        <end position="162"/>
    </location>
</feature>
<dbReference type="PANTHER" id="PTHR23517:SF13">
    <property type="entry name" value="MAJOR FACILITATOR SUPERFAMILY MFS_1"/>
    <property type="match status" value="1"/>
</dbReference>
<evidence type="ECO:0000259" key="8">
    <source>
        <dbReference type="PROSITE" id="PS50850"/>
    </source>
</evidence>
<comment type="subcellular location">
    <subcellularLocation>
        <location evidence="1">Cell membrane</location>
        <topology evidence="1">Multi-pass membrane protein</topology>
    </subcellularLocation>
</comment>
<feature type="transmembrane region" description="Helical" evidence="7">
    <location>
        <begin position="278"/>
        <end position="299"/>
    </location>
</feature>
<dbReference type="AlphaFoldDB" id="A0A561R304"/>
<gene>
    <name evidence="9" type="ORF">FHW37_102619</name>
</gene>
<dbReference type="Gene3D" id="1.20.1250.20">
    <property type="entry name" value="MFS general substrate transporter like domains"/>
    <property type="match status" value="1"/>
</dbReference>
<dbReference type="RefSeq" id="WP_246690709.1">
    <property type="nucleotide sequence ID" value="NZ_VIWP01000002.1"/>
</dbReference>
<dbReference type="PANTHER" id="PTHR23517">
    <property type="entry name" value="RESISTANCE PROTEIN MDTM, PUTATIVE-RELATED-RELATED"/>
    <property type="match status" value="1"/>
</dbReference>
<feature type="transmembrane region" description="Helical" evidence="7">
    <location>
        <begin position="82"/>
        <end position="100"/>
    </location>
</feature>
<evidence type="ECO:0000256" key="3">
    <source>
        <dbReference type="ARBA" id="ARBA00022475"/>
    </source>
</evidence>
<dbReference type="InterPro" id="IPR050171">
    <property type="entry name" value="MFS_Transporters"/>
</dbReference>
<dbReference type="Proteomes" id="UP000320653">
    <property type="component" value="Unassembled WGS sequence"/>
</dbReference>
<evidence type="ECO:0000256" key="7">
    <source>
        <dbReference type="SAM" id="Phobius"/>
    </source>
</evidence>
<evidence type="ECO:0000256" key="5">
    <source>
        <dbReference type="ARBA" id="ARBA00022989"/>
    </source>
</evidence>
<dbReference type="InterPro" id="IPR020846">
    <property type="entry name" value="MFS_dom"/>
</dbReference>
<dbReference type="EMBL" id="VIWP01000002">
    <property type="protein sequence ID" value="TWF56979.1"/>
    <property type="molecule type" value="Genomic_DNA"/>
</dbReference>
<feature type="transmembrane region" description="Helical" evidence="7">
    <location>
        <begin position="168"/>
        <end position="187"/>
    </location>
</feature>
<keyword evidence="10" id="KW-1185">Reference proteome</keyword>
<dbReference type="Pfam" id="PF07690">
    <property type="entry name" value="MFS_1"/>
    <property type="match status" value="1"/>
</dbReference>
<feature type="transmembrane region" description="Helical" evidence="7">
    <location>
        <begin position="215"/>
        <end position="234"/>
    </location>
</feature>
<dbReference type="InterPro" id="IPR036259">
    <property type="entry name" value="MFS_trans_sf"/>
</dbReference>
<feature type="transmembrane region" description="Helical" evidence="7">
    <location>
        <begin position="305"/>
        <end position="328"/>
    </location>
</feature>
<evidence type="ECO:0000313" key="10">
    <source>
        <dbReference type="Proteomes" id="UP000320653"/>
    </source>
</evidence>
<dbReference type="PROSITE" id="PS50850">
    <property type="entry name" value="MFS"/>
    <property type="match status" value="1"/>
</dbReference>